<dbReference type="EMBL" id="KQ086575">
    <property type="protein sequence ID" value="KLO04360.1"/>
    <property type="molecule type" value="Genomic_DNA"/>
</dbReference>
<protein>
    <submittedName>
        <fullName evidence="1">Uncharacterized protein</fullName>
    </submittedName>
</protein>
<dbReference type="AlphaFoldDB" id="A0A0H2QXL8"/>
<name>A0A0H2QXL8_9AGAM</name>
<accession>A0A0H2QXL8</accession>
<organism evidence="1 2">
    <name type="scientific">Schizopora paradoxa</name>
    <dbReference type="NCBI Taxonomy" id="27342"/>
    <lineage>
        <taxon>Eukaryota</taxon>
        <taxon>Fungi</taxon>
        <taxon>Dikarya</taxon>
        <taxon>Basidiomycota</taxon>
        <taxon>Agaricomycotina</taxon>
        <taxon>Agaricomycetes</taxon>
        <taxon>Hymenochaetales</taxon>
        <taxon>Schizoporaceae</taxon>
        <taxon>Schizopora</taxon>
    </lineage>
</organism>
<dbReference type="Proteomes" id="UP000053477">
    <property type="component" value="Unassembled WGS sequence"/>
</dbReference>
<keyword evidence="2" id="KW-1185">Reference proteome</keyword>
<evidence type="ECO:0000313" key="2">
    <source>
        <dbReference type="Proteomes" id="UP000053477"/>
    </source>
</evidence>
<gene>
    <name evidence="1" type="ORF">SCHPADRAFT_947756</name>
</gene>
<dbReference type="OrthoDB" id="4742101at2759"/>
<reference evidence="1 2" key="1">
    <citation type="submission" date="2015-04" db="EMBL/GenBank/DDBJ databases">
        <title>Complete genome sequence of Schizopora paradoxa KUC8140, a cosmopolitan wood degrader in East Asia.</title>
        <authorList>
            <consortium name="DOE Joint Genome Institute"/>
            <person name="Min B."/>
            <person name="Park H."/>
            <person name="Jang Y."/>
            <person name="Kim J.-J."/>
            <person name="Kim K.H."/>
            <person name="Pangilinan J."/>
            <person name="Lipzen A."/>
            <person name="Riley R."/>
            <person name="Grigoriev I.V."/>
            <person name="Spatafora J.W."/>
            <person name="Choi I.-G."/>
        </authorList>
    </citation>
    <scope>NUCLEOTIDE SEQUENCE [LARGE SCALE GENOMIC DNA]</scope>
    <source>
        <strain evidence="1 2">KUC8140</strain>
    </source>
</reference>
<dbReference type="STRING" id="27342.A0A0H2QXL8"/>
<proteinExistence type="predicted"/>
<evidence type="ECO:0000313" key="1">
    <source>
        <dbReference type="EMBL" id="KLO04360.1"/>
    </source>
</evidence>
<sequence>MITRACVEMKEPSAQQWYLEERSELKKLPTWDAFAQHVKTRFLPSNWKLDALRQFYDTRQAGRDFKEYAAELQGAKNQLPGVSSRSYYAISDATFKNHLLFFAHPQLILRVLSQPTFALDTIKTDSLIALMTTAWESLLAEGLIRSSRAGATGISQLARPYAGLSTSAMPPAPLSIPERTALREAGGCFNCRRTPSSVGWVPHSARNCPGDPARNIPPGPNAPNARVPESGSIKKEPVAALYDESLPSCVLEDEANDDFDSINVAAVLPYAKLKLSDCNDSDLFKY</sequence>
<dbReference type="InParanoid" id="A0A0H2QXL8"/>